<dbReference type="EMBL" id="CAFBMC010000049">
    <property type="protein sequence ID" value="CAB4901432.1"/>
    <property type="molecule type" value="Genomic_DNA"/>
</dbReference>
<dbReference type="InterPro" id="IPR003673">
    <property type="entry name" value="CoA-Trfase_fam_III"/>
</dbReference>
<keyword evidence="1" id="KW-0808">Transferase</keyword>
<dbReference type="GO" id="GO:0008410">
    <property type="term" value="F:CoA-transferase activity"/>
    <property type="evidence" value="ECO:0007669"/>
    <property type="project" value="TreeGrafter"/>
</dbReference>
<dbReference type="InterPro" id="IPR044855">
    <property type="entry name" value="CoA-Trfase_III_dom3_sf"/>
</dbReference>
<proteinExistence type="predicted"/>
<dbReference type="PANTHER" id="PTHR48207">
    <property type="entry name" value="SUCCINATE--HYDROXYMETHYLGLUTARATE COA-TRANSFERASE"/>
    <property type="match status" value="1"/>
</dbReference>
<organism evidence="2">
    <name type="scientific">freshwater metagenome</name>
    <dbReference type="NCBI Taxonomy" id="449393"/>
    <lineage>
        <taxon>unclassified sequences</taxon>
        <taxon>metagenomes</taxon>
        <taxon>ecological metagenomes</taxon>
    </lineage>
</organism>
<accession>A0A6J7FZR0</accession>
<dbReference type="InterPro" id="IPR023606">
    <property type="entry name" value="CoA-Trfase_III_dom_1_sf"/>
</dbReference>
<evidence type="ECO:0000256" key="1">
    <source>
        <dbReference type="ARBA" id="ARBA00022679"/>
    </source>
</evidence>
<dbReference type="AlphaFoldDB" id="A0A6J7FZR0"/>
<dbReference type="Gene3D" id="3.40.50.10540">
    <property type="entry name" value="Crotonobetainyl-coa:carnitine coa-transferase, domain 1"/>
    <property type="match status" value="1"/>
</dbReference>
<reference evidence="2" key="1">
    <citation type="submission" date="2020-05" db="EMBL/GenBank/DDBJ databases">
        <authorList>
            <person name="Chiriac C."/>
            <person name="Salcher M."/>
            <person name="Ghai R."/>
            <person name="Kavagutti S V."/>
        </authorList>
    </citation>
    <scope>NUCLEOTIDE SEQUENCE</scope>
</reference>
<name>A0A6J7FZR0_9ZZZZ</name>
<dbReference type="Gene3D" id="3.30.1540.10">
    <property type="entry name" value="formyl-coa transferase, domain 3"/>
    <property type="match status" value="1"/>
</dbReference>
<protein>
    <submittedName>
        <fullName evidence="2">Unannotated protein</fullName>
    </submittedName>
</protein>
<dbReference type="PANTHER" id="PTHR48207:SF3">
    <property type="entry name" value="SUCCINATE--HYDROXYMETHYLGLUTARATE COA-TRANSFERASE"/>
    <property type="match status" value="1"/>
</dbReference>
<dbReference type="Pfam" id="PF02515">
    <property type="entry name" value="CoA_transf_3"/>
    <property type="match status" value="1"/>
</dbReference>
<evidence type="ECO:0000313" key="2">
    <source>
        <dbReference type="EMBL" id="CAB4901432.1"/>
    </source>
</evidence>
<sequence length="405" mass="44045">MPGPLDGVLVLDLGQFLAGPYGPMILSDLGAEVIKIEPTRGDSMRYGAPFIGCQRGKLDIALDLKKPEAQAIVLRMAESADMFIHNMTKGTATRLGVDYENVTAHNPEIVYCNTYAYGYEGPMSISGGIDPLYQAVLGLEYEAGGTLHGNQPMYLRFGMTDTANAFASVLGVLTALFHRKKTGKGQDVWTSLLNGGAMFSADVALLADGSPAPMRPSMDKELTGLSACYRLYPTQEGWIQVAITKPDEWERFCSLIGVPSLAKDARAKDYEARVANRSVIEPAIEAALMTRTAIVWATLFDSVNVAAELCIDTRGGDTVLHDGDNERLGLVASYDHPMLGHMTQFGNLMDFSETPGGDYGPPPLLGQHTKQILLRFGYTENEITDFIDRGVVYQAEDGVPYPWTL</sequence>
<dbReference type="InterPro" id="IPR050483">
    <property type="entry name" value="CoA-transferase_III_domain"/>
</dbReference>
<dbReference type="SUPFAM" id="SSF89796">
    <property type="entry name" value="CoA-transferase family III (CaiB/BaiF)"/>
    <property type="match status" value="1"/>
</dbReference>
<gene>
    <name evidence="2" type="ORF">UFOPK3495_00978</name>
</gene>